<feature type="domain" description="N-acetyltransferase" evidence="1">
    <location>
        <begin position="1"/>
        <end position="80"/>
    </location>
</feature>
<dbReference type="SUPFAM" id="SSF55729">
    <property type="entry name" value="Acyl-CoA N-acyltransferases (Nat)"/>
    <property type="match status" value="1"/>
</dbReference>
<proteinExistence type="predicted"/>
<dbReference type="PROSITE" id="PS51186">
    <property type="entry name" value="GNAT"/>
    <property type="match status" value="1"/>
</dbReference>
<dbReference type="InterPro" id="IPR016181">
    <property type="entry name" value="Acyl_CoA_acyltransferase"/>
</dbReference>
<evidence type="ECO:0000259" key="1">
    <source>
        <dbReference type="PROSITE" id="PS51186"/>
    </source>
</evidence>
<dbReference type="Pfam" id="PF00583">
    <property type="entry name" value="Acetyltransf_1"/>
    <property type="match status" value="1"/>
</dbReference>
<dbReference type="InterPro" id="IPR000182">
    <property type="entry name" value="GNAT_dom"/>
</dbReference>
<dbReference type="GO" id="GO:0016747">
    <property type="term" value="F:acyltransferase activity, transferring groups other than amino-acyl groups"/>
    <property type="evidence" value="ECO:0007669"/>
    <property type="project" value="InterPro"/>
</dbReference>
<evidence type="ECO:0000313" key="2">
    <source>
        <dbReference type="EMBL" id="ODN71848.1"/>
    </source>
</evidence>
<reference evidence="2 3" key="1">
    <citation type="submission" date="2016-07" db="EMBL/GenBank/DDBJ databases">
        <title>Draft Genome Sequence of Methylobrevis pamukkalensis PK2.</title>
        <authorList>
            <person name="Vasilenko O.V."/>
            <person name="Doronina N.V."/>
            <person name="Shmareva M.N."/>
            <person name="Tarlachkov S.V."/>
            <person name="Mustakhimov I."/>
            <person name="Trotsenko Y.A."/>
        </authorList>
    </citation>
    <scope>NUCLEOTIDE SEQUENCE [LARGE SCALE GENOMIC DNA]</scope>
    <source>
        <strain evidence="2 3">PK2</strain>
    </source>
</reference>
<evidence type="ECO:0000313" key="3">
    <source>
        <dbReference type="Proteomes" id="UP000094622"/>
    </source>
</evidence>
<dbReference type="AlphaFoldDB" id="A0A1E3H684"/>
<comment type="caution">
    <text evidence="2">The sequence shown here is derived from an EMBL/GenBank/DDBJ whole genome shotgun (WGS) entry which is preliminary data.</text>
</comment>
<sequence length="81" mass="8639">MREEQRGKGAARAMLQLLSTRAFEQGARRAFVLTTTAADLFRKAGYADMDRSAAPAAILGTPQAASLCPSSATLLARRITL</sequence>
<organism evidence="2 3">
    <name type="scientific">Methylobrevis pamukkalensis</name>
    <dbReference type="NCBI Taxonomy" id="1439726"/>
    <lineage>
        <taxon>Bacteria</taxon>
        <taxon>Pseudomonadati</taxon>
        <taxon>Pseudomonadota</taxon>
        <taxon>Alphaproteobacteria</taxon>
        <taxon>Hyphomicrobiales</taxon>
        <taxon>Pleomorphomonadaceae</taxon>
        <taxon>Methylobrevis</taxon>
    </lineage>
</organism>
<keyword evidence="3" id="KW-1185">Reference proteome</keyword>
<dbReference type="Proteomes" id="UP000094622">
    <property type="component" value="Unassembled WGS sequence"/>
</dbReference>
<gene>
    <name evidence="2" type="ORF">A6302_00780</name>
</gene>
<protein>
    <recommendedName>
        <fullName evidence="1">N-acetyltransferase domain-containing protein</fullName>
    </recommendedName>
</protein>
<accession>A0A1E3H684</accession>
<name>A0A1E3H684_9HYPH</name>
<dbReference type="EMBL" id="MCRJ01000012">
    <property type="protein sequence ID" value="ODN71848.1"/>
    <property type="molecule type" value="Genomic_DNA"/>
</dbReference>
<dbReference type="Gene3D" id="3.40.630.30">
    <property type="match status" value="1"/>
</dbReference>